<reference evidence="2 3" key="1">
    <citation type="journal article" date="2019" name="Mol. Biol. Evol.">
        <title>Blast fungal genomes show frequent chromosomal changes, gene gains and losses, and effector gene turnover.</title>
        <authorList>
            <person name="Gomez Luciano L.B."/>
            <person name="Jason Tsai I."/>
            <person name="Chuma I."/>
            <person name="Tosa Y."/>
            <person name="Chen Y.H."/>
            <person name="Li J.Y."/>
            <person name="Li M.Y."/>
            <person name="Jade Lu M.Y."/>
            <person name="Nakayashiki H."/>
            <person name="Li W.H."/>
        </authorList>
    </citation>
    <scope>NUCLEOTIDE SEQUENCE [LARGE SCALE GENOMIC DNA]</scope>
    <source>
        <strain evidence="2">MZ5-1-6</strain>
    </source>
</reference>
<gene>
    <name evidence="2" type="ORF">PoMZ_00207</name>
</gene>
<keyword evidence="1" id="KW-0472">Membrane</keyword>
<dbReference type="AlphaFoldDB" id="A0A4P7N2V2"/>
<feature type="transmembrane region" description="Helical" evidence="1">
    <location>
        <begin position="12"/>
        <end position="29"/>
    </location>
</feature>
<accession>A0A4P7N2V2</accession>
<keyword evidence="1" id="KW-1133">Transmembrane helix</keyword>
<keyword evidence="1" id="KW-0812">Transmembrane</keyword>
<evidence type="ECO:0000256" key="1">
    <source>
        <dbReference type="SAM" id="Phobius"/>
    </source>
</evidence>
<proteinExistence type="predicted"/>
<name>A0A4P7N2V2_PYROR</name>
<organism evidence="2 3">
    <name type="scientific">Pyricularia oryzae</name>
    <name type="common">Rice blast fungus</name>
    <name type="synonym">Magnaporthe oryzae</name>
    <dbReference type="NCBI Taxonomy" id="318829"/>
    <lineage>
        <taxon>Eukaryota</taxon>
        <taxon>Fungi</taxon>
        <taxon>Dikarya</taxon>
        <taxon>Ascomycota</taxon>
        <taxon>Pezizomycotina</taxon>
        <taxon>Sordariomycetes</taxon>
        <taxon>Sordariomycetidae</taxon>
        <taxon>Magnaporthales</taxon>
        <taxon>Pyriculariaceae</taxon>
        <taxon>Pyricularia</taxon>
    </lineage>
</organism>
<dbReference type="Proteomes" id="UP000294847">
    <property type="component" value="Chromosome 2"/>
</dbReference>
<evidence type="ECO:0000313" key="3">
    <source>
        <dbReference type="Proteomes" id="UP000294847"/>
    </source>
</evidence>
<evidence type="ECO:0000313" key="2">
    <source>
        <dbReference type="EMBL" id="QBZ55311.1"/>
    </source>
</evidence>
<sequence>MSRPPPIASPLIIHASGLYQIGLTAFFSVRDEVRTKINTDPS</sequence>
<protein>
    <submittedName>
        <fullName evidence="2">Uncharacterized protein</fullName>
    </submittedName>
</protein>
<dbReference type="EMBL" id="CP034205">
    <property type="protein sequence ID" value="QBZ55311.1"/>
    <property type="molecule type" value="Genomic_DNA"/>
</dbReference>